<evidence type="ECO:0000313" key="1">
    <source>
        <dbReference type="EMBL" id="EFG31641.1"/>
    </source>
</evidence>
<dbReference type="STRING" id="641147.HMPREF9021_00036"/>
<dbReference type="HOGENOM" id="CLU_2828883_0_0_4"/>
<proteinExistence type="predicted"/>
<evidence type="ECO:0000313" key="2">
    <source>
        <dbReference type="Proteomes" id="UP000017813"/>
    </source>
</evidence>
<protein>
    <submittedName>
        <fullName evidence="1">Uncharacterized protein</fullName>
    </submittedName>
</protein>
<organism evidence="1 2">
    <name type="scientific">Simonsiella muelleri ATCC 29453</name>
    <dbReference type="NCBI Taxonomy" id="641147"/>
    <lineage>
        <taxon>Bacteria</taxon>
        <taxon>Pseudomonadati</taxon>
        <taxon>Pseudomonadota</taxon>
        <taxon>Betaproteobacteria</taxon>
        <taxon>Neisseriales</taxon>
        <taxon>Neisseriaceae</taxon>
        <taxon>Simonsiella</taxon>
    </lineage>
</organism>
<gene>
    <name evidence="1" type="ORF">HMPREF9021_00036</name>
</gene>
<sequence length="66" mass="7906">MKNSPDIRIKWDKNPFHVDYEDRFLFCLHKKRSIIAHFICQNILPYSFSGSLKANSAKYFEILRTL</sequence>
<dbReference type="AlphaFoldDB" id="V9H9C9"/>
<name>V9H9C9_9NEIS</name>
<keyword evidence="2" id="KW-1185">Reference proteome</keyword>
<dbReference type="Proteomes" id="UP000017813">
    <property type="component" value="Unassembled WGS sequence"/>
</dbReference>
<reference evidence="1 2" key="2">
    <citation type="submission" date="2011-10" db="EMBL/GenBank/DDBJ databases">
        <title>The Genome Sequence of Simonsiella muelleri ATCC 29453.</title>
        <authorList>
            <consortium name="The Broad Institute Genome Sequencing Platform"/>
            <consortium name="The Broad Institute Genome Sequencing Center for Infectious Disease"/>
            <person name="Earl A."/>
            <person name="Ward D."/>
            <person name="Feldgarden M."/>
            <person name="Gevers D."/>
            <person name="Izard J."/>
            <person name="Baranova O.V."/>
            <person name="Blanton J.M."/>
            <person name="Tanner A.C."/>
            <person name="Dewhirst F."/>
            <person name="Young S.K."/>
            <person name="Zeng Q."/>
            <person name="Gargeya S."/>
            <person name="Fitzgerald M."/>
            <person name="Haas B."/>
            <person name="Abouelleil A."/>
            <person name="Alvarado L."/>
            <person name="Arachchi H.M."/>
            <person name="Berlin A."/>
            <person name="Brown A."/>
            <person name="Chapman S.B."/>
            <person name="Chen Z."/>
            <person name="Dunbar C."/>
            <person name="Freedman E."/>
            <person name="Gearin G."/>
            <person name="Goldberg J."/>
            <person name="Griggs A."/>
            <person name="Gujja S."/>
            <person name="Heiman D."/>
            <person name="Howarth C."/>
            <person name="Larson L."/>
            <person name="Lui A."/>
            <person name="MacDonald P.J.P."/>
            <person name="Montmayeur A."/>
            <person name="Murphy C."/>
            <person name="Neiman D."/>
            <person name="Pearson M."/>
            <person name="Priest M."/>
            <person name="Roberts A."/>
            <person name="Saif S."/>
            <person name="Shea T."/>
            <person name="Shenoy N."/>
            <person name="Sisk P."/>
            <person name="Stolte C."/>
            <person name="Sykes S."/>
            <person name="Wortman J."/>
            <person name="Nusbaum C."/>
            <person name="Birren B."/>
        </authorList>
    </citation>
    <scope>NUCLEOTIDE SEQUENCE [LARGE SCALE GENOMIC DNA]</scope>
    <source>
        <strain evidence="1 2">ATCC 29453</strain>
    </source>
</reference>
<dbReference type="RefSeq" id="WP_002640968.1">
    <property type="nucleotide sequence ID" value="NZ_CP019448.1"/>
</dbReference>
<dbReference type="KEGG" id="smur:BWP33_02395"/>
<dbReference type="EMBL" id="ADCY02000001">
    <property type="protein sequence ID" value="EFG31641.1"/>
    <property type="molecule type" value="Genomic_DNA"/>
</dbReference>
<reference evidence="1 2" key="1">
    <citation type="submission" date="2010-03" db="EMBL/GenBank/DDBJ databases">
        <authorList>
            <consortium name="The Broad Institute Genome Sequencing Platform"/>
            <person name="Ward D."/>
            <person name="Earl A."/>
            <person name="Feldgarden M."/>
            <person name="Gevers D."/>
            <person name="Young S."/>
            <person name="Zeng Q."/>
            <person name="Koehrsen M."/>
            <person name="Alvarado L."/>
            <person name="Berlin A.M."/>
            <person name="Borenstein D."/>
            <person name="Chapman S.B."/>
            <person name="Chen Z."/>
            <person name="Engels R."/>
            <person name="Freedman E."/>
            <person name="Gellesch M."/>
            <person name="Goldberg J."/>
            <person name="Griggs A."/>
            <person name="Gujja S."/>
            <person name="Heilman E.R."/>
            <person name="Heiman D.I."/>
            <person name="Hepburn T.A."/>
            <person name="Howarth C."/>
            <person name="Jen D."/>
            <person name="Larson L."/>
            <person name="Mehta T."/>
            <person name="Park D."/>
            <person name="Pearson M."/>
            <person name="Richards J."/>
            <person name="Roberts A."/>
            <person name="Saif S."/>
            <person name="Shea T.D."/>
            <person name="Shenoy N."/>
            <person name="Sisk P."/>
            <person name="Stolte C."/>
            <person name="Sykes S.N."/>
            <person name="Walk T."/>
            <person name="White J."/>
            <person name="Yandava C."/>
            <person name="Izard J."/>
            <person name="Baranova O.V."/>
            <person name="Blanton J.M."/>
            <person name="Tanner A.C."/>
            <person name="Dewhirst F."/>
            <person name="Haas B."/>
            <person name="Nusbaum C."/>
            <person name="Birren B."/>
        </authorList>
    </citation>
    <scope>NUCLEOTIDE SEQUENCE [LARGE SCALE GENOMIC DNA]</scope>
    <source>
        <strain evidence="1 2">ATCC 29453</strain>
    </source>
</reference>
<accession>V9H9C9</accession>
<comment type="caution">
    <text evidence="1">The sequence shown here is derived from an EMBL/GenBank/DDBJ whole genome shotgun (WGS) entry which is preliminary data.</text>
</comment>